<feature type="transmembrane region" description="Helical" evidence="4">
    <location>
        <begin position="173"/>
        <end position="192"/>
    </location>
</feature>
<dbReference type="PANTHER" id="PTHR23012">
    <property type="entry name" value="RING/FYVE/PHD ZINC FINGER DOMAIN-CONTAINING"/>
    <property type="match status" value="1"/>
</dbReference>
<dbReference type="SUPFAM" id="SSF57850">
    <property type="entry name" value="RING/U-box"/>
    <property type="match status" value="1"/>
</dbReference>
<dbReference type="Gene3D" id="3.30.40.10">
    <property type="entry name" value="Zinc/RING finger domain, C3HC4 (zinc finger)"/>
    <property type="match status" value="1"/>
</dbReference>
<dbReference type="Pfam" id="PF12906">
    <property type="entry name" value="RINGv"/>
    <property type="match status" value="1"/>
</dbReference>
<evidence type="ECO:0000313" key="6">
    <source>
        <dbReference type="EMBL" id="KAB5544810.1"/>
    </source>
</evidence>
<dbReference type="PROSITE" id="PS51292">
    <property type="entry name" value="ZF_RING_CH"/>
    <property type="match status" value="1"/>
</dbReference>
<dbReference type="Pfam" id="PF12428">
    <property type="entry name" value="DUF3675"/>
    <property type="match status" value="1"/>
</dbReference>
<name>A0A5N5LQ86_9ROSI</name>
<organism evidence="6 7">
    <name type="scientific">Salix brachista</name>
    <dbReference type="NCBI Taxonomy" id="2182728"/>
    <lineage>
        <taxon>Eukaryota</taxon>
        <taxon>Viridiplantae</taxon>
        <taxon>Streptophyta</taxon>
        <taxon>Embryophyta</taxon>
        <taxon>Tracheophyta</taxon>
        <taxon>Spermatophyta</taxon>
        <taxon>Magnoliopsida</taxon>
        <taxon>eudicotyledons</taxon>
        <taxon>Gunneridae</taxon>
        <taxon>Pentapetalae</taxon>
        <taxon>rosids</taxon>
        <taxon>fabids</taxon>
        <taxon>Malpighiales</taxon>
        <taxon>Salicaceae</taxon>
        <taxon>Saliceae</taxon>
        <taxon>Salix</taxon>
    </lineage>
</organism>
<keyword evidence="4" id="KW-0472">Membrane</keyword>
<reference evidence="7" key="1">
    <citation type="journal article" date="2019" name="Gigascience">
        <title>De novo genome assembly of the endangered Acer yangbiense, a plant species with extremely small populations endemic to Yunnan Province, China.</title>
        <authorList>
            <person name="Yang J."/>
            <person name="Wariss H.M."/>
            <person name="Tao L."/>
            <person name="Zhang R."/>
            <person name="Yun Q."/>
            <person name="Hollingsworth P."/>
            <person name="Dao Z."/>
            <person name="Luo G."/>
            <person name="Guo H."/>
            <person name="Ma Y."/>
            <person name="Sun W."/>
        </authorList>
    </citation>
    <scope>NUCLEOTIDE SEQUENCE [LARGE SCALE GENOMIC DNA]</scope>
    <source>
        <strain evidence="7">cv. br00</strain>
    </source>
</reference>
<keyword evidence="7" id="KW-1185">Reference proteome</keyword>
<dbReference type="Proteomes" id="UP000326939">
    <property type="component" value="Chromosome 8"/>
</dbReference>
<dbReference type="InterPro" id="IPR022143">
    <property type="entry name" value="DUF3675"/>
</dbReference>
<dbReference type="PANTHER" id="PTHR23012:SF93">
    <property type="entry name" value="RING_FYVE_PHD ZINC FINGER SUPERFAMILY PROTEIN"/>
    <property type="match status" value="1"/>
</dbReference>
<evidence type="ECO:0000256" key="4">
    <source>
        <dbReference type="SAM" id="Phobius"/>
    </source>
</evidence>
<keyword evidence="4" id="KW-1133">Transmembrane helix</keyword>
<evidence type="ECO:0000256" key="3">
    <source>
        <dbReference type="ARBA" id="ARBA00022833"/>
    </source>
</evidence>
<dbReference type="GO" id="GO:0016567">
    <property type="term" value="P:protein ubiquitination"/>
    <property type="evidence" value="ECO:0007669"/>
    <property type="project" value="TreeGrafter"/>
</dbReference>
<comment type="caution">
    <text evidence="6">The sequence shown here is derived from an EMBL/GenBank/DDBJ whole genome shotgun (WGS) entry which is preliminary data.</text>
</comment>
<dbReference type="CDD" id="cd16495">
    <property type="entry name" value="RING_CH-C4HC3_MARCH"/>
    <property type="match status" value="1"/>
</dbReference>
<sequence>MGDHFVLLVNRLITESTLEAAIESRNLSMQATASTVDDTKIDKSFQKVDFGDISTPRKLVECRICQDEDYDSNMETPCSCRGSLKYVHRRCVQRWCNEKGNTICEICHQEFKPGYTAPPPLFQIGFPVHFRRNWETSRRELNGPRFIAMVSTERNFLNNDYDEYAASTARNAIYCRLIAVVFMVLLILRHSLPLVLNGTNNISFPVFMLLFLRTAGIILPIYVMLKTVTALQRCCLHQVGSNRSLRSDASFLHLRNAVELYTRCSSILLCLFFGFIVDHQEPPNSSFHSYDGDAEHGTLQPRPHIINVH</sequence>
<gene>
    <name evidence="6" type="ORF">DKX38_012922</name>
</gene>
<dbReference type="InterPro" id="IPR033275">
    <property type="entry name" value="MARCH-like"/>
</dbReference>
<evidence type="ECO:0000256" key="1">
    <source>
        <dbReference type="ARBA" id="ARBA00022723"/>
    </source>
</evidence>
<evidence type="ECO:0000256" key="2">
    <source>
        <dbReference type="ARBA" id="ARBA00022771"/>
    </source>
</evidence>
<dbReference type="SMART" id="SM00744">
    <property type="entry name" value="RINGv"/>
    <property type="match status" value="1"/>
</dbReference>
<dbReference type="InterPro" id="IPR011016">
    <property type="entry name" value="Znf_RING-CH"/>
</dbReference>
<dbReference type="EMBL" id="VDCV01000008">
    <property type="protein sequence ID" value="KAB5544810.1"/>
    <property type="molecule type" value="Genomic_DNA"/>
</dbReference>
<evidence type="ECO:0000313" key="7">
    <source>
        <dbReference type="Proteomes" id="UP000326939"/>
    </source>
</evidence>
<accession>A0A5N5LQ86</accession>
<proteinExistence type="predicted"/>
<dbReference type="InterPro" id="IPR013083">
    <property type="entry name" value="Znf_RING/FYVE/PHD"/>
</dbReference>
<keyword evidence="1" id="KW-0479">Metal-binding</keyword>
<evidence type="ECO:0000259" key="5">
    <source>
        <dbReference type="PROSITE" id="PS51292"/>
    </source>
</evidence>
<protein>
    <recommendedName>
        <fullName evidence="5">RING-CH-type domain-containing protein</fullName>
    </recommendedName>
</protein>
<dbReference type="AlphaFoldDB" id="A0A5N5LQ86"/>
<feature type="domain" description="RING-CH-type" evidence="5">
    <location>
        <begin position="54"/>
        <end position="114"/>
    </location>
</feature>
<keyword evidence="2" id="KW-0863">Zinc-finger</keyword>
<keyword evidence="4" id="KW-0812">Transmembrane</keyword>
<dbReference type="FunFam" id="3.30.40.10:FF:000337">
    <property type="entry name" value="Zinc finger family protein"/>
    <property type="match status" value="1"/>
</dbReference>
<feature type="transmembrane region" description="Helical" evidence="4">
    <location>
        <begin position="204"/>
        <end position="223"/>
    </location>
</feature>
<dbReference type="GO" id="GO:0008270">
    <property type="term" value="F:zinc ion binding"/>
    <property type="evidence" value="ECO:0007669"/>
    <property type="project" value="UniProtKB-KW"/>
</dbReference>
<dbReference type="GO" id="GO:0016020">
    <property type="term" value="C:membrane"/>
    <property type="evidence" value="ECO:0007669"/>
    <property type="project" value="TreeGrafter"/>
</dbReference>
<keyword evidence="3" id="KW-0862">Zinc</keyword>
<dbReference type="GO" id="GO:0004842">
    <property type="term" value="F:ubiquitin-protein transferase activity"/>
    <property type="evidence" value="ECO:0007669"/>
    <property type="project" value="TreeGrafter"/>
</dbReference>